<dbReference type="Pfam" id="PF16174">
    <property type="entry name" value="IHABP4_N"/>
    <property type="match status" value="1"/>
</dbReference>
<keyword evidence="5" id="KW-0963">Cytoplasm</keyword>
<dbReference type="SMART" id="SM01233">
    <property type="entry name" value="HABP4_PAI-RBP1"/>
    <property type="match status" value="1"/>
</dbReference>
<evidence type="ECO:0000259" key="10">
    <source>
        <dbReference type="SMART" id="SM01233"/>
    </source>
</evidence>
<dbReference type="Ensembl" id="ENSNMLT00000042972.1">
    <property type="protein sequence ID" value="ENSNMLP00000038605.1"/>
    <property type="gene ID" value="ENSNMLG00000023807.1"/>
</dbReference>
<dbReference type="GO" id="GO:0003723">
    <property type="term" value="F:RNA binding"/>
    <property type="evidence" value="ECO:0007669"/>
    <property type="project" value="InterPro"/>
</dbReference>
<evidence type="ECO:0000256" key="2">
    <source>
        <dbReference type="ARBA" id="ARBA00004324"/>
    </source>
</evidence>
<comment type="subcellular location">
    <subcellularLocation>
        <location evidence="1">Cytoplasm</location>
        <location evidence="1">Stress granule</location>
    </subcellularLocation>
    <subcellularLocation>
        <location evidence="2">Nucleus speckle</location>
    </subcellularLocation>
    <subcellularLocation>
        <location evidence="3">Nucleus</location>
        <location evidence="3">Cajal body</location>
    </subcellularLocation>
    <subcellularLocation>
        <location evidence="4">Nucleus</location>
        <location evidence="4">Nucleolus</location>
    </subcellularLocation>
</comment>
<evidence type="ECO:0000256" key="1">
    <source>
        <dbReference type="ARBA" id="ARBA00004210"/>
    </source>
</evidence>
<dbReference type="PANTHER" id="PTHR12299">
    <property type="entry name" value="HYALURONIC ACID-BINDING PROTEIN 4"/>
    <property type="match status" value="1"/>
</dbReference>
<accession>A0A8C6US92</accession>
<dbReference type="GO" id="GO:0016607">
    <property type="term" value="C:nuclear speck"/>
    <property type="evidence" value="ECO:0007669"/>
    <property type="project" value="UniProtKB-SubCell"/>
</dbReference>
<dbReference type="Proteomes" id="UP000694523">
    <property type="component" value="Unplaced"/>
</dbReference>
<proteinExistence type="inferred from homology"/>
<dbReference type="Pfam" id="PF04774">
    <property type="entry name" value="HABP4_PAI-RBP1"/>
    <property type="match status" value="1"/>
</dbReference>
<feature type="region of interest" description="Disordered" evidence="9">
    <location>
        <begin position="197"/>
        <end position="216"/>
    </location>
</feature>
<keyword evidence="7" id="KW-0539">Nucleus</keyword>
<dbReference type="AlphaFoldDB" id="A0A8C6US92"/>
<feature type="compositionally biased region" description="Basic and acidic residues" evidence="9">
    <location>
        <begin position="88"/>
        <end position="106"/>
    </location>
</feature>
<dbReference type="GO" id="GO:0015030">
    <property type="term" value="C:Cajal body"/>
    <property type="evidence" value="ECO:0007669"/>
    <property type="project" value="UniProtKB-SubCell"/>
</dbReference>
<evidence type="ECO:0000313" key="12">
    <source>
        <dbReference type="Proteomes" id="UP000694523"/>
    </source>
</evidence>
<feature type="compositionally biased region" description="Basic and acidic residues" evidence="9">
    <location>
        <begin position="119"/>
        <end position="137"/>
    </location>
</feature>
<evidence type="ECO:0000256" key="8">
    <source>
        <dbReference type="ARBA" id="ARBA00035118"/>
    </source>
</evidence>
<feature type="domain" description="Hyaluronan/mRNA-binding protein" evidence="10">
    <location>
        <begin position="154"/>
        <end position="256"/>
    </location>
</feature>
<keyword evidence="6" id="KW-0810">Translation regulation</keyword>
<evidence type="ECO:0000313" key="11">
    <source>
        <dbReference type="Ensembl" id="ENSNMLP00000038605.1"/>
    </source>
</evidence>
<dbReference type="GO" id="GO:0045948">
    <property type="term" value="P:positive regulation of translational initiation"/>
    <property type="evidence" value="ECO:0007669"/>
    <property type="project" value="TreeGrafter"/>
</dbReference>
<organism evidence="11 12">
    <name type="scientific">Neogobius melanostomus</name>
    <name type="common">round goby</name>
    <dbReference type="NCBI Taxonomy" id="47308"/>
    <lineage>
        <taxon>Eukaryota</taxon>
        <taxon>Metazoa</taxon>
        <taxon>Chordata</taxon>
        <taxon>Craniata</taxon>
        <taxon>Vertebrata</taxon>
        <taxon>Euteleostomi</taxon>
        <taxon>Actinopterygii</taxon>
        <taxon>Neopterygii</taxon>
        <taxon>Teleostei</taxon>
        <taxon>Neoteleostei</taxon>
        <taxon>Acanthomorphata</taxon>
        <taxon>Gobiaria</taxon>
        <taxon>Gobiiformes</taxon>
        <taxon>Gobioidei</taxon>
        <taxon>Gobiidae</taxon>
        <taxon>Benthophilinae</taxon>
        <taxon>Neogobiini</taxon>
        <taxon>Neogobius</taxon>
    </lineage>
</organism>
<reference evidence="11" key="2">
    <citation type="submission" date="2025-09" db="UniProtKB">
        <authorList>
            <consortium name="Ensembl"/>
        </authorList>
    </citation>
    <scope>IDENTIFICATION</scope>
</reference>
<dbReference type="PANTHER" id="PTHR12299:SF30">
    <property type="entry name" value="INTRACELLULAR HYALURONAN-BINDING PROTEIN 4"/>
    <property type="match status" value="1"/>
</dbReference>
<name>A0A8C6US92_9GOBI</name>
<keyword evidence="12" id="KW-1185">Reference proteome</keyword>
<dbReference type="InterPro" id="IPR039764">
    <property type="entry name" value="HABP4/SERBP1-like"/>
</dbReference>
<comment type="similarity">
    <text evidence="8">Belongs to the SERBP1-HABP4 family.</text>
</comment>
<dbReference type="InterPro" id="IPR032381">
    <property type="entry name" value="IHABP4_N"/>
</dbReference>
<dbReference type="GO" id="GO:0010494">
    <property type="term" value="C:cytoplasmic stress granule"/>
    <property type="evidence" value="ECO:0007669"/>
    <property type="project" value="UniProtKB-SubCell"/>
</dbReference>
<dbReference type="Gene3D" id="6.10.140.1040">
    <property type="match status" value="1"/>
</dbReference>
<feature type="compositionally biased region" description="Gly residues" evidence="9">
    <location>
        <begin position="307"/>
        <end position="325"/>
    </location>
</feature>
<evidence type="ECO:0000256" key="9">
    <source>
        <dbReference type="SAM" id="MobiDB-lite"/>
    </source>
</evidence>
<evidence type="ECO:0000256" key="6">
    <source>
        <dbReference type="ARBA" id="ARBA00022845"/>
    </source>
</evidence>
<reference evidence="11" key="1">
    <citation type="submission" date="2025-08" db="UniProtKB">
        <authorList>
            <consortium name="Ensembl"/>
        </authorList>
    </citation>
    <scope>IDENTIFICATION</scope>
</reference>
<feature type="region of interest" description="Disordered" evidence="9">
    <location>
        <begin position="303"/>
        <end position="327"/>
    </location>
</feature>
<dbReference type="GO" id="GO:0033120">
    <property type="term" value="P:positive regulation of RNA splicing"/>
    <property type="evidence" value="ECO:0007669"/>
    <property type="project" value="TreeGrafter"/>
</dbReference>
<protein>
    <recommendedName>
        <fullName evidence="10">Hyaluronan/mRNA-binding protein domain-containing protein</fullName>
    </recommendedName>
</protein>
<evidence type="ECO:0000256" key="5">
    <source>
        <dbReference type="ARBA" id="ARBA00022490"/>
    </source>
</evidence>
<dbReference type="InterPro" id="IPR006861">
    <property type="entry name" value="HABP4_PAIRBP1-bd"/>
</dbReference>
<sequence length="366" mass="41227">MLPDEYGCVVANRFGNLIDDDDADPFDLLNEAETDKKKKKKKRPEDDKKSRQKNPAQKESQRDRRVLVAPEPVQVRKLQSRGGPMTEEEGHRAMKRTAYGERRTYSEDAPQEFSVPRPSYEDGGVRVRGGFRGEGRGGGRSGFIRNPDNFILRGKREYDRHSGTGISSEEKRGGRGPWNWGSVDEAACELMDVTEATKVKSEESQSPSDEGNRVMQEEEGEMVVHVAVEMSLDEWKALQEVNRPKVEFNIRKAENKIPSKAKVIHESKHLEENLKNDLDEEGVFLRRSVNDITSLMDINFGSLGRPNRGGRGRGGPRGGGGGGMVKDGVTVQRMRPVPEVVRKYKGERHFLNVFTNVLLFRGRFGT</sequence>
<evidence type="ECO:0000256" key="4">
    <source>
        <dbReference type="ARBA" id="ARBA00004604"/>
    </source>
</evidence>
<feature type="region of interest" description="Disordered" evidence="9">
    <location>
        <begin position="16"/>
        <end position="147"/>
    </location>
</feature>
<evidence type="ECO:0000256" key="7">
    <source>
        <dbReference type="ARBA" id="ARBA00023242"/>
    </source>
</evidence>
<dbReference type="GO" id="GO:0005730">
    <property type="term" value="C:nucleolus"/>
    <property type="evidence" value="ECO:0007669"/>
    <property type="project" value="UniProtKB-SubCell"/>
</dbReference>
<evidence type="ECO:0000256" key="3">
    <source>
        <dbReference type="ARBA" id="ARBA00004408"/>
    </source>
</evidence>